<dbReference type="Gene3D" id="3.20.20.70">
    <property type="entry name" value="Aldolase class I"/>
    <property type="match status" value="1"/>
</dbReference>
<gene>
    <name evidence="2" type="ORF">EVG20_g6151</name>
</gene>
<dbReference type="PANTHER" id="PTHR22893">
    <property type="entry name" value="NADH OXIDOREDUCTASE-RELATED"/>
    <property type="match status" value="1"/>
</dbReference>
<protein>
    <recommendedName>
        <fullName evidence="1">NADH:flavin oxidoreductase/NADH oxidase N-terminal domain-containing protein</fullName>
    </recommendedName>
</protein>
<dbReference type="STRING" id="205917.A0A4Y9YQ41"/>
<dbReference type="GO" id="GO:0010181">
    <property type="term" value="F:FMN binding"/>
    <property type="evidence" value="ECO:0007669"/>
    <property type="project" value="InterPro"/>
</dbReference>
<accession>A0A4Y9YQ41</accession>
<dbReference type="AlphaFoldDB" id="A0A4Y9YQ41"/>
<sequence length="478" mass="53570">MRTPSHRAQAWEHSAREDCDEVGWIRSVAQATRAAEDANCGRSGCRIRKVLRFVSFLWAQNLTIEARGVTRFRIECWVSKSHTHTWRAYKGKPHHHRPRPNPIMTTGRLFEPIRVGDLTLPNRIALAPLTRLRNTAAHVPTELTRTFYGRTAKGAEGGLLITEATAIAAKAGGLANVPGIWNQEQIDAWKEIVHVVHSQGASIFMQIWAMGRAASPEVLKAEDPSYEYIAPSPYPYNGNTPRELTIPEIKEYVQLFATAARNAVEGAGFDGVEIHGANGYLVNEFLVDRSNFRTDEYGGSIENRARFGLEVIKAVSDAVGQKKTAIRISPFFPSYDLEMTDPKPTYSYFVEQIRDQFPDLAYIHSVEPRLNGLVDTFLEANDSVGSGNDFVRQIWAPRPFVIAGGYGPETAKLDAQKYENDIIAIGRHYLSNPDLPRRIREGLPLNNFDRAAFYVPGLAKGYIDYPFVDEEEKKLPAN</sequence>
<keyword evidence="3" id="KW-1185">Reference proteome</keyword>
<dbReference type="GO" id="GO:0003959">
    <property type="term" value="F:NADPH dehydrogenase activity"/>
    <property type="evidence" value="ECO:0007669"/>
    <property type="project" value="TreeGrafter"/>
</dbReference>
<dbReference type="CDD" id="cd02933">
    <property type="entry name" value="OYE_like_FMN"/>
    <property type="match status" value="1"/>
</dbReference>
<dbReference type="SUPFAM" id="SSF51395">
    <property type="entry name" value="FMN-linked oxidoreductases"/>
    <property type="match status" value="1"/>
</dbReference>
<dbReference type="InterPro" id="IPR013785">
    <property type="entry name" value="Aldolase_TIM"/>
</dbReference>
<evidence type="ECO:0000313" key="2">
    <source>
        <dbReference type="EMBL" id="TFY63868.1"/>
    </source>
</evidence>
<dbReference type="InterPro" id="IPR001155">
    <property type="entry name" value="OxRdtase_FMN_N"/>
</dbReference>
<organism evidence="2 3">
    <name type="scientific">Dentipellis fragilis</name>
    <dbReference type="NCBI Taxonomy" id="205917"/>
    <lineage>
        <taxon>Eukaryota</taxon>
        <taxon>Fungi</taxon>
        <taxon>Dikarya</taxon>
        <taxon>Basidiomycota</taxon>
        <taxon>Agaricomycotina</taxon>
        <taxon>Agaricomycetes</taxon>
        <taxon>Russulales</taxon>
        <taxon>Hericiaceae</taxon>
        <taxon>Dentipellis</taxon>
    </lineage>
</organism>
<name>A0A4Y9YQ41_9AGAM</name>
<feature type="domain" description="NADH:flavin oxidoreductase/NADH oxidase N-terminal" evidence="1">
    <location>
        <begin position="109"/>
        <end position="446"/>
    </location>
</feature>
<comment type="caution">
    <text evidence="2">The sequence shown here is derived from an EMBL/GenBank/DDBJ whole genome shotgun (WGS) entry which is preliminary data.</text>
</comment>
<dbReference type="Pfam" id="PF00724">
    <property type="entry name" value="Oxidored_FMN"/>
    <property type="match status" value="1"/>
</dbReference>
<dbReference type="InterPro" id="IPR045247">
    <property type="entry name" value="Oye-like"/>
</dbReference>
<proteinExistence type="predicted"/>
<dbReference type="EMBL" id="SEOQ01000396">
    <property type="protein sequence ID" value="TFY63868.1"/>
    <property type="molecule type" value="Genomic_DNA"/>
</dbReference>
<evidence type="ECO:0000313" key="3">
    <source>
        <dbReference type="Proteomes" id="UP000298327"/>
    </source>
</evidence>
<reference evidence="2 3" key="1">
    <citation type="submission" date="2019-02" db="EMBL/GenBank/DDBJ databases">
        <title>Genome sequencing of the rare red list fungi Dentipellis fragilis.</title>
        <authorList>
            <person name="Buettner E."/>
            <person name="Kellner H."/>
        </authorList>
    </citation>
    <scope>NUCLEOTIDE SEQUENCE [LARGE SCALE GENOMIC DNA]</scope>
    <source>
        <strain evidence="2 3">DSM 105465</strain>
    </source>
</reference>
<evidence type="ECO:0000259" key="1">
    <source>
        <dbReference type="Pfam" id="PF00724"/>
    </source>
</evidence>
<dbReference type="OrthoDB" id="276546at2759"/>
<dbReference type="PANTHER" id="PTHR22893:SF91">
    <property type="entry name" value="NADPH DEHYDROGENASE 2-RELATED"/>
    <property type="match status" value="1"/>
</dbReference>
<dbReference type="Proteomes" id="UP000298327">
    <property type="component" value="Unassembled WGS sequence"/>
</dbReference>